<evidence type="ECO:0000313" key="1">
    <source>
        <dbReference type="EMBL" id="KTC98454.1"/>
    </source>
</evidence>
<dbReference type="SUPFAM" id="SSF141868">
    <property type="entry name" value="EAL domain-like"/>
    <property type="match status" value="1"/>
</dbReference>
<dbReference type="PROSITE" id="PS50887">
    <property type="entry name" value="GGDEF"/>
    <property type="match status" value="1"/>
</dbReference>
<dbReference type="AlphaFoldDB" id="A0A0W0TSA9"/>
<organism evidence="1 2">
    <name type="scientific">Legionella geestiana</name>
    <dbReference type="NCBI Taxonomy" id="45065"/>
    <lineage>
        <taxon>Bacteria</taxon>
        <taxon>Pseudomonadati</taxon>
        <taxon>Pseudomonadota</taxon>
        <taxon>Gammaproteobacteria</taxon>
        <taxon>Legionellales</taxon>
        <taxon>Legionellaceae</taxon>
        <taxon>Legionella</taxon>
    </lineage>
</organism>
<protein>
    <submittedName>
        <fullName evidence="1">Two component histidine kinase</fullName>
    </submittedName>
</protein>
<dbReference type="InterPro" id="IPR032244">
    <property type="entry name" value="LapD_MoxY_N"/>
</dbReference>
<dbReference type="Gene3D" id="3.30.70.270">
    <property type="match status" value="1"/>
</dbReference>
<dbReference type="Pfam" id="PF16448">
    <property type="entry name" value="LapD_MoxY_N"/>
    <property type="match status" value="1"/>
</dbReference>
<dbReference type="GO" id="GO:0071111">
    <property type="term" value="F:cyclic-guanylate-specific phosphodiesterase activity"/>
    <property type="evidence" value="ECO:0007669"/>
    <property type="project" value="InterPro"/>
</dbReference>
<dbReference type="EMBL" id="LNYC01000063">
    <property type="protein sequence ID" value="KTC98454.1"/>
    <property type="molecule type" value="Genomic_DNA"/>
</dbReference>
<dbReference type="SMART" id="SM00304">
    <property type="entry name" value="HAMP"/>
    <property type="match status" value="1"/>
</dbReference>
<dbReference type="Pfam" id="PF00563">
    <property type="entry name" value="EAL"/>
    <property type="match status" value="1"/>
</dbReference>
<dbReference type="Gene3D" id="6.10.340.10">
    <property type="match status" value="1"/>
</dbReference>
<gene>
    <name evidence="1" type="ORF">Lgee_1531</name>
</gene>
<dbReference type="InterPro" id="IPR001633">
    <property type="entry name" value="EAL_dom"/>
</dbReference>
<dbReference type="InterPro" id="IPR003660">
    <property type="entry name" value="HAMP_dom"/>
</dbReference>
<dbReference type="RefSeq" id="WP_028386823.1">
    <property type="nucleotide sequence ID" value="NZ_CAAAHN010000023.1"/>
</dbReference>
<dbReference type="InterPro" id="IPR000160">
    <property type="entry name" value="GGDEF_dom"/>
</dbReference>
<accession>A0A0W0TSA9</accession>
<dbReference type="STRING" id="45065.Lgee_1531"/>
<dbReference type="GO" id="GO:0016020">
    <property type="term" value="C:membrane"/>
    <property type="evidence" value="ECO:0007669"/>
    <property type="project" value="InterPro"/>
</dbReference>
<dbReference type="PANTHER" id="PTHR33121:SF32">
    <property type="entry name" value="RNASE E SPECIFICITY FACTOR CSRD"/>
    <property type="match status" value="1"/>
</dbReference>
<dbReference type="SUPFAM" id="SSF158472">
    <property type="entry name" value="HAMP domain-like"/>
    <property type="match status" value="1"/>
</dbReference>
<sequence length="647" mass="71222">MKLAHRMTFGLLAMLIVAFSGTLFISLHNAENYFEGQLKRNADETAAILGASLSSAPNENKSLTLTLSRDLQNVVNKGEASRIIVKNAQGTVLADVKAPAKANPIPSIFAWIMHLPTPVGHASLGEGQNAGTVEVYAETHSTLWSLWTHALQLIAWNLVSVLLGLGLVILFVRSLLKPLRRVTAQAHALLNDEYTIQGTLPKTREFRELTLAMNQMVRRLRNVFQEQSRRVELLRQQAFQDMLTGLGNRRFFLHQLTTALADDDEFTPGFLVFVAIDGLSELNEKDGYVQGDKALLEVPPALAEFAETIPVMCMARVGGSQFGLLVQEQDAARLTQACVQLQQSIAGRLAPIGQCEPYIGAAAWRFLQPVESLLRESDVALTKAREQVQGVHVAAGNAEAPGEDALNASLSTGKMVLYWQKITDGQRVLNRRVFARLIGRHGEEINAASLLPLAEQAEIAWKIDFLVLDSLSGADPALLEPLSLGISANTVVNVLYRQQYLDKIAELPAPMRRLIRIEFPESLVLKCFEVVRGMMLELRKQGIGIGIESAGIHFGSMEYLEDLPILYVKLHGSLARDLVENESKQIFIHHFVAMAKTLEIQVIATQVEEAEQWTVLKSAGIVWGQGRHLAGLEAIAMQTASEAQMVD</sequence>
<dbReference type="Gene3D" id="3.30.110.200">
    <property type="match status" value="1"/>
</dbReference>
<comment type="caution">
    <text evidence="1">The sequence shown here is derived from an EMBL/GenBank/DDBJ whole genome shotgun (WGS) entry which is preliminary data.</text>
</comment>
<evidence type="ECO:0000313" key="2">
    <source>
        <dbReference type="Proteomes" id="UP000054785"/>
    </source>
</evidence>
<dbReference type="InterPro" id="IPR029787">
    <property type="entry name" value="Nucleotide_cyclase"/>
</dbReference>
<reference evidence="1 2" key="1">
    <citation type="submission" date="2015-11" db="EMBL/GenBank/DDBJ databases">
        <title>Genomic analysis of 38 Legionella species identifies large and diverse effector repertoires.</title>
        <authorList>
            <person name="Burstein D."/>
            <person name="Amaro F."/>
            <person name="Zusman T."/>
            <person name="Lifshitz Z."/>
            <person name="Cohen O."/>
            <person name="Gilbert J.A."/>
            <person name="Pupko T."/>
            <person name="Shuman H.A."/>
            <person name="Segal G."/>
        </authorList>
    </citation>
    <scope>NUCLEOTIDE SEQUENCE [LARGE SCALE GENOMIC DNA]</scope>
    <source>
        <strain evidence="1 2">ATCC 49504</strain>
    </source>
</reference>
<dbReference type="PANTHER" id="PTHR33121">
    <property type="entry name" value="CYCLIC DI-GMP PHOSPHODIESTERASE PDEF"/>
    <property type="match status" value="1"/>
</dbReference>
<name>A0A0W0TSA9_9GAMM</name>
<dbReference type="Proteomes" id="UP000054785">
    <property type="component" value="Unassembled WGS sequence"/>
</dbReference>
<dbReference type="InterPro" id="IPR043128">
    <property type="entry name" value="Rev_trsase/Diguanyl_cyclase"/>
</dbReference>
<dbReference type="PATRIC" id="fig|45065.4.peg.1661"/>
<dbReference type="PROSITE" id="PS50883">
    <property type="entry name" value="EAL"/>
    <property type="match status" value="1"/>
</dbReference>
<dbReference type="Gene3D" id="3.20.20.450">
    <property type="entry name" value="EAL domain"/>
    <property type="match status" value="1"/>
</dbReference>
<dbReference type="GO" id="GO:0016301">
    <property type="term" value="F:kinase activity"/>
    <property type="evidence" value="ECO:0007669"/>
    <property type="project" value="UniProtKB-KW"/>
</dbReference>
<dbReference type="Pfam" id="PF00990">
    <property type="entry name" value="GGDEF"/>
    <property type="match status" value="1"/>
</dbReference>
<dbReference type="InterPro" id="IPR035919">
    <property type="entry name" value="EAL_sf"/>
</dbReference>
<keyword evidence="1" id="KW-0808">Transferase</keyword>
<dbReference type="SMART" id="SM00267">
    <property type="entry name" value="GGDEF"/>
    <property type="match status" value="1"/>
</dbReference>
<dbReference type="PROSITE" id="PS50885">
    <property type="entry name" value="HAMP"/>
    <property type="match status" value="1"/>
</dbReference>
<dbReference type="Pfam" id="PF00672">
    <property type="entry name" value="HAMP"/>
    <property type="match status" value="1"/>
</dbReference>
<keyword evidence="1" id="KW-0418">Kinase</keyword>
<proteinExistence type="predicted"/>
<dbReference type="InterPro" id="IPR050706">
    <property type="entry name" value="Cyclic-di-GMP_PDE-like"/>
</dbReference>
<dbReference type="SMART" id="SM00052">
    <property type="entry name" value="EAL"/>
    <property type="match status" value="1"/>
</dbReference>
<dbReference type="GO" id="GO:0007165">
    <property type="term" value="P:signal transduction"/>
    <property type="evidence" value="ECO:0007669"/>
    <property type="project" value="InterPro"/>
</dbReference>
<dbReference type="OrthoDB" id="5894408at2"/>
<dbReference type="CDD" id="cd01948">
    <property type="entry name" value="EAL"/>
    <property type="match status" value="1"/>
</dbReference>
<keyword evidence="2" id="KW-1185">Reference proteome</keyword>
<dbReference type="SUPFAM" id="SSF55073">
    <property type="entry name" value="Nucleotide cyclase"/>
    <property type="match status" value="1"/>
</dbReference>
<dbReference type="NCBIfam" id="TIGR00254">
    <property type="entry name" value="GGDEF"/>
    <property type="match status" value="1"/>
</dbReference>